<organism evidence="2 3">
    <name type="scientific">Cutaneotrichosporon oleaginosum</name>
    <dbReference type="NCBI Taxonomy" id="879819"/>
    <lineage>
        <taxon>Eukaryota</taxon>
        <taxon>Fungi</taxon>
        <taxon>Dikarya</taxon>
        <taxon>Basidiomycota</taxon>
        <taxon>Agaricomycotina</taxon>
        <taxon>Tremellomycetes</taxon>
        <taxon>Trichosporonales</taxon>
        <taxon>Trichosporonaceae</taxon>
        <taxon>Cutaneotrichosporon</taxon>
    </lineage>
</organism>
<keyword evidence="3" id="KW-1185">Reference proteome</keyword>
<accession>A0A0J0XKC7</accession>
<sequence>MYDIIELGGLATSFKAPFRSTQVHTPLALVASSNLLASPIADASAESSSPFDARRVPPLLLSRSRTYLDDGGWAGERTRSGKTPLLTHTLTSGQRPAASGHSGDSMPCRSGLAPPALFVVRARPGTQRSPTQSVCPVSSQLTSCYIYNVPRGARHSAPRDE</sequence>
<name>A0A0J0XKC7_9TREE</name>
<evidence type="ECO:0000313" key="3">
    <source>
        <dbReference type="Proteomes" id="UP000053611"/>
    </source>
</evidence>
<evidence type="ECO:0000313" key="2">
    <source>
        <dbReference type="EMBL" id="KLT41517.1"/>
    </source>
</evidence>
<dbReference type="RefSeq" id="XP_018278008.1">
    <property type="nucleotide sequence ID" value="XM_018419380.1"/>
</dbReference>
<dbReference type="AlphaFoldDB" id="A0A0J0XKC7"/>
<dbReference type="EMBL" id="KQ087217">
    <property type="protein sequence ID" value="KLT41517.1"/>
    <property type="molecule type" value="Genomic_DNA"/>
</dbReference>
<reference evidence="2 3" key="1">
    <citation type="submission" date="2015-03" db="EMBL/GenBank/DDBJ databases">
        <title>Genomics and transcriptomics of the oil-accumulating basidiomycete yeast T. oleaginosus allow insights into substrate utilization and the diverse evolutionary trajectories of mating systems in fungi.</title>
        <authorList>
            <consortium name="DOE Joint Genome Institute"/>
            <person name="Kourist R."/>
            <person name="Kracht O."/>
            <person name="Bracharz F."/>
            <person name="Lipzen A."/>
            <person name="Nolan M."/>
            <person name="Ohm R."/>
            <person name="Grigoriev I."/>
            <person name="Sun S."/>
            <person name="Heitman J."/>
            <person name="Bruck T."/>
            <person name="Nowrousian M."/>
        </authorList>
    </citation>
    <scope>NUCLEOTIDE SEQUENCE [LARGE SCALE GENOMIC DNA]</scope>
    <source>
        <strain evidence="2 3">IBC0246</strain>
    </source>
</reference>
<feature type="region of interest" description="Disordered" evidence="1">
    <location>
        <begin position="71"/>
        <end position="107"/>
    </location>
</feature>
<gene>
    <name evidence="2" type="ORF">CC85DRAFT_120049</name>
</gene>
<evidence type="ECO:0000256" key="1">
    <source>
        <dbReference type="SAM" id="MobiDB-lite"/>
    </source>
</evidence>
<proteinExistence type="predicted"/>
<protein>
    <submittedName>
        <fullName evidence="2">Uncharacterized protein</fullName>
    </submittedName>
</protein>
<dbReference type="GeneID" id="28979983"/>
<dbReference type="Proteomes" id="UP000053611">
    <property type="component" value="Unassembled WGS sequence"/>
</dbReference>